<accession>A0A8S5RTR4</accession>
<dbReference type="Gene3D" id="3.30.920.30">
    <property type="entry name" value="Hypothetical protein"/>
    <property type="match status" value="1"/>
</dbReference>
<dbReference type="SUPFAM" id="SSF54786">
    <property type="entry name" value="YcfA/nrd intein domain"/>
    <property type="match status" value="1"/>
</dbReference>
<dbReference type="EMBL" id="BK059153">
    <property type="protein sequence ID" value="DAE92673.1"/>
    <property type="molecule type" value="Genomic_DNA"/>
</dbReference>
<dbReference type="InterPro" id="IPR038570">
    <property type="entry name" value="HicA_sf"/>
</dbReference>
<evidence type="ECO:0000313" key="1">
    <source>
        <dbReference type="EMBL" id="DAE92673.1"/>
    </source>
</evidence>
<sequence>MTKKEKVKEDLLKNPQTAKLSEIIALLESEGYELRKPSGWSHHKLVHLKSKASIPLPIHNGEVKDVYKTMIKKFYLKNQEEWQKKQQSSSQ</sequence>
<reference evidence="1" key="1">
    <citation type="journal article" date="2021" name="Proc. Natl. Acad. Sci. U.S.A.">
        <title>A Catalog of Tens of Thousands of Viruses from Human Metagenomes Reveals Hidden Associations with Chronic Diseases.</title>
        <authorList>
            <person name="Tisza M.J."/>
            <person name="Buck C.B."/>
        </authorList>
    </citation>
    <scope>NUCLEOTIDE SEQUENCE</scope>
    <source>
        <strain evidence="1">CtKN96</strain>
    </source>
</reference>
<protein>
    <recommendedName>
        <fullName evidence="2">Type II toxin-antitoxin system HicA family toxin</fullName>
    </recommendedName>
</protein>
<proteinExistence type="predicted"/>
<evidence type="ECO:0008006" key="2">
    <source>
        <dbReference type="Google" id="ProtNLM"/>
    </source>
</evidence>
<name>A0A8S5RTR4_9CAUD</name>
<organism evidence="1">
    <name type="scientific">Caudovirales sp. gcode 4</name>
    <dbReference type="NCBI Taxonomy" id="2838363"/>
    <lineage>
        <taxon>Viruses</taxon>
        <taxon>Duplodnaviria</taxon>
        <taxon>Heunggongvirae</taxon>
        <taxon>Uroviricota</taxon>
        <taxon>Caudoviricetes</taxon>
    </lineage>
</organism>